<comment type="function">
    <text evidence="7">Microtubule inner protein (MIP) part of the dynein-decorated doublet microtubules (DMTs) in cilia axoneme, which is required for motile cilia beating.</text>
</comment>
<reference evidence="9 10" key="1">
    <citation type="submission" date="2024-11" db="EMBL/GenBank/DDBJ databases">
        <title>Chromosome-level genome assembly of the freshwater bivalve Anodonta woodiana.</title>
        <authorList>
            <person name="Chen X."/>
        </authorList>
    </citation>
    <scope>NUCLEOTIDE SEQUENCE [LARGE SCALE GENOMIC DNA]</scope>
    <source>
        <strain evidence="9">MN2024</strain>
        <tissue evidence="9">Gills</tissue>
    </source>
</reference>
<dbReference type="InterPro" id="IPR037662">
    <property type="entry name" value="CFAP68/107"/>
</dbReference>
<comment type="subunit">
    <text evidence="8">Microtubule inner protein component of sperm flagellar doublet microtubules.</text>
</comment>
<evidence type="ECO:0000256" key="5">
    <source>
        <dbReference type="ARBA" id="ARBA00023212"/>
    </source>
</evidence>
<keyword evidence="3" id="KW-0282">Flagellum</keyword>
<accession>A0ABD3XKE2</accession>
<dbReference type="Pfam" id="PF06608">
    <property type="entry name" value="CFAP68"/>
    <property type="match status" value="1"/>
</dbReference>
<evidence type="ECO:0000256" key="2">
    <source>
        <dbReference type="ARBA" id="ARBA00022490"/>
    </source>
</evidence>
<evidence type="ECO:0000256" key="8">
    <source>
        <dbReference type="ARBA" id="ARBA00046435"/>
    </source>
</evidence>
<evidence type="ECO:0000256" key="3">
    <source>
        <dbReference type="ARBA" id="ARBA00022846"/>
    </source>
</evidence>
<gene>
    <name evidence="9" type="ORF">ACJMK2_026579</name>
</gene>
<organism evidence="9 10">
    <name type="scientific">Sinanodonta woodiana</name>
    <name type="common">Chinese pond mussel</name>
    <name type="synonym">Anodonta woodiana</name>
    <dbReference type="NCBI Taxonomy" id="1069815"/>
    <lineage>
        <taxon>Eukaryota</taxon>
        <taxon>Metazoa</taxon>
        <taxon>Spiralia</taxon>
        <taxon>Lophotrochozoa</taxon>
        <taxon>Mollusca</taxon>
        <taxon>Bivalvia</taxon>
        <taxon>Autobranchia</taxon>
        <taxon>Heteroconchia</taxon>
        <taxon>Palaeoheterodonta</taxon>
        <taxon>Unionida</taxon>
        <taxon>Unionoidea</taxon>
        <taxon>Unionidae</taxon>
        <taxon>Unioninae</taxon>
        <taxon>Sinanodonta</taxon>
    </lineage>
</organism>
<dbReference type="GO" id="GO:0005930">
    <property type="term" value="C:axoneme"/>
    <property type="evidence" value="ECO:0007669"/>
    <property type="project" value="UniProtKB-ARBA"/>
</dbReference>
<evidence type="ECO:0000313" key="9">
    <source>
        <dbReference type="EMBL" id="KAL3886595.1"/>
    </source>
</evidence>
<dbReference type="Proteomes" id="UP001634394">
    <property type="component" value="Unassembled WGS sequence"/>
</dbReference>
<dbReference type="PANTHER" id="PTHR31180">
    <property type="entry name" value="CILIA- AND FLAGELLA-ASSOCIATED PROTEIN 107-RELATED"/>
    <property type="match status" value="1"/>
</dbReference>
<name>A0ABD3XKE2_SINWO</name>
<dbReference type="AlphaFoldDB" id="A0ABD3XKE2"/>
<dbReference type="EMBL" id="JBJQND010000002">
    <property type="protein sequence ID" value="KAL3886595.1"/>
    <property type="molecule type" value="Genomic_DNA"/>
</dbReference>
<proteinExistence type="predicted"/>
<evidence type="ECO:0000256" key="7">
    <source>
        <dbReference type="ARBA" id="ARBA00035003"/>
    </source>
</evidence>
<protein>
    <submittedName>
        <fullName evidence="9">Uncharacterized protein</fullName>
    </submittedName>
</protein>
<keyword evidence="5" id="KW-0206">Cytoskeleton</keyword>
<evidence type="ECO:0000256" key="4">
    <source>
        <dbReference type="ARBA" id="ARBA00023069"/>
    </source>
</evidence>
<comment type="subcellular location">
    <subcellularLocation>
        <location evidence="1">Cytoplasm</location>
        <location evidence="1">Cytoskeleton</location>
        <location evidence="1">Flagellum axoneme</location>
    </subcellularLocation>
</comment>
<keyword evidence="10" id="KW-1185">Reference proteome</keyword>
<dbReference type="InterPro" id="IPR009524">
    <property type="entry name" value="CFAP68"/>
</dbReference>
<dbReference type="PANTHER" id="PTHR31180:SF3">
    <property type="entry name" value="EXPRESSED SEQUENCE EH456644"/>
    <property type="match status" value="1"/>
</dbReference>
<evidence type="ECO:0000313" key="10">
    <source>
        <dbReference type="Proteomes" id="UP001634394"/>
    </source>
</evidence>
<keyword evidence="4" id="KW-0969">Cilium</keyword>
<keyword evidence="6" id="KW-0966">Cell projection</keyword>
<comment type="caution">
    <text evidence="9">The sequence shown here is derived from an EMBL/GenBank/DDBJ whole genome shotgun (WGS) entry which is preliminary data.</text>
</comment>
<evidence type="ECO:0000256" key="6">
    <source>
        <dbReference type="ARBA" id="ARBA00023273"/>
    </source>
</evidence>
<sequence length="153" mass="17948">MDYKSEPAFRSMVRASGLGEVWIHAKDDEKFKQFGWRCTNSENLYSRPSLIGNWNEESFDINRTRNAKPIPSQYNHYFETTYATDYNKNPNEVPKELKHLKERHPHSFPGHQPEIDSAKVKSVYNSWETTTRSGYVDPKVRLRPLLSNQESPK</sequence>
<keyword evidence="2" id="KW-0963">Cytoplasm</keyword>
<evidence type="ECO:0000256" key="1">
    <source>
        <dbReference type="ARBA" id="ARBA00004611"/>
    </source>
</evidence>